<name>A0ABV8U345_9ACTN</name>
<dbReference type="PROSITE" id="PS52050">
    <property type="entry name" value="WYL"/>
    <property type="match status" value="1"/>
</dbReference>
<reference evidence="4" key="1">
    <citation type="journal article" date="2019" name="Int. J. Syst. Evol. Microbiol.">
        <title>The Global Catalogue of Microorganisms (GCM) 10K type strain sequencing project: providing services to taxonomists for standard genome sequencing and annotation.</title>
        <authorList>
            <consortium name="The Broad Institute Genomics Platform"/>
            <consortium name="The Broad Institute Genome Sequencing Center for Infectious Disease"/>
            <person name="Wu L."/>
            <person name="Ma J."/>
        </authorList>
    </citation>
    <scope>NUCLEOTIDE SEQUENCE [LARGE SCALE GENOMIC DNA]</scope>
    <source>
        <strain evidence="4">IBRC-M 10908</strain>
    </source>
</reference>
<evidence type="ECO:0000259" key="2">
    <source>
        <dbReference type="Pfam" id="PF25583"/>
    </source>
</evidence>
<organism evidence="3 4">
    <name type="scientific">Salininema proteolyticum</name>
    <dbReference type="NCBI Taxonomy" id="1607685"/>
    <lineage>
        <taxon>Bacteria</taxon>
        <taxon>Bacillati</taxon>
        <taxon>Actinomycetota</taxon>
        <taxon>Actinomycetes</taxon>
        <taxon>Glycomycetales</taxon>
        <taxon>Glycomycetaceae</taxon>
        <taxon>Salininema</taxon>
    </lineage>
</organism>
<evidence type="ECO:0000313" key="4">
    <source>
        <dbReference type="Proteomes" id="UP001595823"/>
    </source>
</evidence>
<feature type="domain" description="WCX" evidence="2">
    <location>
        <begin position="248"/>
        <end position="321"/>
    </location>
</feature>
<evidence type="ECO:0000259" key="1">
    <source>
        <dbReference type="Pfam" id="PF13280"/>
    </source>
</evidence>
<dbReference type="PANTHER" id="PTHR34580">
    <property type="match status" value="1"/>
</dbReference>
<proteinExistence type="predicted"/>
<sequence>MATDRTERLINLVFCLLSTRRFQTASAIARIVPGYEHNPDDKKEREAFQRKFERDKSELRRLGFPVQTGADAFREEAEPGYRIAKDEFELPELEFTPAESAAVATAVRLWHNPELRQAGHGALLKLKAAGIHVGMDSIDPVRPQLPGEDNLVTLLEAATARREVAFDYRRKGDAEPARRRFQPWGCAAWKGRWYVAGWDLDREAERCFKVGRIVGRVRATGAEGAFESPEDVDVLSFIAETAGEPTPKQTAKVLVTPGTAWAVRRRATLIGPRTPEGDWVRFPYTDVRAAAALLASFGPDVHVVEPEELVKETVYRLEELAEDDR</sequence>
<dbReference type="Proteomes" id="UP001595823">
    <property type="component" value="Unassembled WGS sequence"/>
</dbReference>
<dbReference type="InterPro" id="IPR057727">
    <property type="entry name" value="WCX_dom"/>
</dbReference>
<protein>
    <submittedName>
        <fullName evidence="3">Helix-turn-helix transcriptional regulator</fullName>
    </submittedName>
</protein>
<accession>A0ABV8U345</accession>
<gene>
    <name evidence="3" type="ORF">ACFPET_20240</name>
</gene>
<dbReference type="InterPro" id="IPR026881">
    <property type="entry name" value="WYL_dom"/>
</dbReference>
<dbReference type="PANTHER" id="PTHR34580:SF3">
    <property type="entry name" value="PROTEIN PAFB"/>
    <property type="match status" value="1"/>
</dbReference>
<dbReference type="EMBL" id="JBHSDK010000034">
    <property type="protein sequence ID" value="MFC4337530.1"/>
    <property type="molecule type" value="Genomic_DNA"/>
</dbReference>
<feature type="domain" description="WYL" evidence="1">
    <location>
        <begin position="150"/>
        <end position="213"/>
    </location>
</feature>
<comment type="caution">
    <text evidence="3">The sequence shown here is derived from an EMBL/GenBank/DDBJ whole genome shotgun (WGS) entry which is preliminary data.</text>
</comment>
<dbReference type="RefSeq" id="WP_380624609.1">
    <property type="nucleotide sequence ID" value="NZ_JBHSDK010000034.1"/>
</dbReference>
<dbReference type="Pfam" id="PF25583">
    <property type="entry name" value="WCX"/>
    <property type="match status" value="1"/>
</dbReference>
<dbReference type="Pfam" id="PF13280">
    <property type="entry name" value="WYL"/>
    <property type="match status" value="1"/>
</dbReference>
<keyword evidence="4" id="KW-1185">Reference proteome</keyword>
<dbReference type="InterPro" id="IPR051534">
    <property type="entry name" value="CBASS_pafABC_assoc_protein"/>
</dbReference>
<evidence type="ECO:0000313" key="3">
    <source>
        <dbReference type="EMBL" id="MFC4337530.1"/>
    </source>
</evidence>